<name>A0AAX3LX41_9BACL</name>
<sequence length="433" mass="47677">MFKKMMVLPITLVLSLSMLAACGNSTDTTDKGASSGGSTDGAVTINMFTASPEYTDAFNAYIEEYKKVKPNVTINLEIMQADYNTILKSRIAAGSTPDVFQTTAGGDIDTYADYSADLTNEPLAAAMTDAVRTNMTSTDGKVLGLPVKGNLFALIYNKELFAKAGITEPPKTIAEMDEAIKKLEAKGIKPFANAYKEWWVWKHIFQHYVDAAAIDAGMSSKDLVNKFIAGETTIKEYPALYNNFFAFIDTTVQYGTDKPLERDSNAEVSDFASGKAAMMTGKGAWDEEAIIKINPDFKMGIMGYPVSDKADQSMIITGADQALRINVESPVAKETIEFFNWLYTSDYGKNWFSQVAKVIPPIKDAPLPDLQMPKEMEEILKTEKSGDLSVNYSLDTFHQKFGEIMQAYIGKSKTKDQAVEEIQQAWIQLGSAQ</sequence>
<keyword evidence="1" id="KW-0732">Signal</keyword>
<dbReference type="KEGG" id="pka:PQ456_12595"/>
<feature type="signal peptide" evidence="1">
    <location>
        <begin position="1"/>
        <end position="20"/>
    </location>
</feature>
<dbReference type="PANTHER" id="PTHR43649">
    <property type="entry name" value="ARABINOSE-BINDING PROTEIN-RELATED"/>
    <property type="match status" value="1"/>
</dbReference>
<dbReference type="Proteomes" id="UP001220509">
    <property type="component" value="Chromosome"/>
</dbReference>
<evidence type="ECO:0000313" key="3">
    <source>
        <dbReference type="Proteomes" id="UP001220509"/>
    </source>
</evidence>
<proteinExistence type="predicted"/>
<dbReference type="SUPFAM" id="SSF53850">
    <property type="entry name" value="Periplasmic binding protein-like II"/>
    <property type="match status" value="1"/>
</dbReference>
<reference evidence="2 3" key="1">
    <citation type="submission" date="2023-02" db="EMBL/GenBank/DDBJ databases">
        <title>Genome sequence of Paenibacillus kyungheensis KACC 18744.</title>
        <authorList>
            <person name="Kim S."/>
            <person name="Heo J."/>
            <person name="Kwon S.-W."/>
        </authorList>
    </citation>
    <scope>NUCLEOTIDE SEQUENCE [LARGE SCALE GENOMIC DNA]</scope>
    <source>
        <strain evidence="2 3">KACC 18744</strain>
    </source>
</reference>
<dbReference type="Gene3D" id="3.40.190.10">
    <property type="entry name" value="Periplasmic binding protein-like II"/>
    <property type="match status" value="2"/>
</dbReference>
<dbReference type="PROSITE" id="PS51257">
    <property type="entry name" value="PROKAR_LIPOPROTEIN"/>
    <property type="match status" value="1"/>
</dbReference>
<keyword evidence="3" id="KW-1185">Reference proteome</keyword>
<feature type="chain" id="PRO_5043421651" evidence="1">
    <location>
        <begin position="21"/>
        <end position="433"/>
    </location>
</feature>
<evidence type="ECO:0000313" key="2">
    <source>
        <dbReference type="EMBL" id="WCT54046.1"/>
    </source>
</evidence>
<gene>
    <name evidence="2" type="ORF">PQ456_12595</name>
</gene>
<evidence type="ECO:0000256" key="1">
    <source>
        <dbReference type="SAM" id="SignalP"/>
    </source>
</evidence>
<dbReference type="AlphaFoldDB" id="A0AAX3LX41"/>
<organism evidence="2 3">
    <name type="scientific">Paenibacillus kyungheensis</name>
    <dbReference type="NCBI Taxonomy" id="1452732"/>
    <lineage>
        <taxon>Bacteria</taxon>
        <taxon>Bacillati</taxon>
        <taxon>Bacillota</taxon>
        <taxon>Bacilli</taxon>
        <taxon>Bacillales</taxon>
        <taxon>Paenibacillaceae</taxon>
        <taxon>Paenibacillus</taxon>
    </lineage>
</organism>
<dbReference type="InterPro" id="IPR050490">
    <property type="entry name" value="Bact_solute-bd_prot1"/>
</dbReference>
<dbReference type="RefSeq" id="WP_273612598.1">
    <property type="nucleotide sequence ID" value="NZ_CP117416.1"/>
</dbReference>
<dbReference type="Pfam" id="PF01547">
    <property type="entry name" value="SBP_bac_1"/>
    <property type="match status" value="1"/>
</dbReference>
<accession>A0AAX3LX41</accession>
<dbReference type="EMBL" id="CP117416">
    <property type="protein sequence ID" value="WCT54046.1"/>
    <property type="molecule type" value="Genomic_DNA"/>
</dbReference>
<dbReference type="InterPro" id="IPR006059">
    <property type="entry name" value="SBP"/>
</dbReference>
<protein>
    <submittedName>
        <fullName evidence="2">Extracellular solute-binding protein</fullName>
    </submittedName>
</protein>